<evidence type="ECO:0000256" key="1">
    <source>
        <dbReference type="SAM" id="MobiDB-lite"/>
    </source>
</evidence>
<accession>A0AAN8D9T0</accession>
<comment type="caution">
    <text evidence="2">The sequence shown here is derived from an EMBL/GenBank/DDBJ whole genome shotgun (WGS) entry which is preliminary data.</text>
</comment>
<sequence>MPKPTAATTQTTTKPKAKHPSSQLPPSMPYYHLYPMIPPYPQYPTTPTTVKPDHPPTPASHSPFHPHVHLPIPMLPPFPPPHYLT</sequence>
<feature type="compositionally biased region" description="Low complexity" evidence="1">
    <location>
        <begin position="1"/>
        <end position="14"/>
    </location>
</feature>
<feature type="region of interest" description="Disordered" evidence="1">
    <location>
        <begin position="1"/>
        <end position="25"/>
    </location>
</feature>
<dbReference type="Proteomes" id="UP001331515">
    <property type="component" value="Unassembled WGS sequence"/>
</dbReference>
<gene>
    <name evidence="2" type="ORF">CgunFtcFv8_023400</name>
</gene>
<dbReference type="EMBL" id="JAURVH010001524">
    <property type="protein sequence ID" value="KAK5919511.1"/>
    <property type="molecule type" value="Genomic_DNA"/>
</dbReference>
<dbReference type="AlphaFoldDB" id="A0AAN8D9T0"/>
<evidence type="ECO:0000313" key="3">
    <source>
        <dbReference type="Proteomes" id="UP001331515"/>
    </source>
</evidence>
<evidence type="ECO:0000313" key="2">
    <source>
        <dbReference type="EMBL" id="KAK5919511.1"/>
    </source>
</evidence>
<keyword evidence="3" id="KW-1185">Reference proteome</keyword>
<reference evidence="2 3" key="1">
    <citation type="journal article" date="2023" name="Mol. Biol. Evol.">
        <title>Genomics of Secondarily Temperate Adaptation in the Only Non-Antarctic Icefish.</title>
        <authorList>
            <person name="Rivera-Colon A.G."/>
            <person name="Rayamajhi N."/>
            <person name="Minhas B.F."/>
            <person name="Madrigal G."/>
            <person name="Bilyk K.T."/>
            <person name="Yoon V."/>
            <person name="Hune M."/>
            <person name="Gregory S."/>
            <person name="Cheng C.H.C."/>
            <person name="Catchen J.M."/>
        </authorList>
    </citation>
    <scope>NUCLEOTIDE SEQUENCE [LARGE SCALE GENOMIC DNA]</scope>
    <source>
        <tissue evidence="2">White muscle</tissue>
    </source>
</reference>
<feature type="region of interest" description="Disordered" evidence="1">
    <location>
        <begin position="42"/>
        <end position="65"/>
    </location>
</feature>
<name>A0AAN8D9T0_CHAGU</name>
<organism evidence="2 3">
    <name type="scientific">Champsocephalus gunnari</name>
    <name type="common">Mackerel icefish</name>
    <dbReference type="NCBI Taxonomy" id="52237"/>
    <lineage>
        <taxon>Eukaryota</taxon>
        <taxon>Metazoa</taxon>
        <taxon>Chordata</taxon>
        <taxon>Craniata</taxon>
        <taxon>Vertebrata</taxon>
        <taxon>Euteleostomi</taxon>
        <taxon>Actinopterygii</taxon>
        <taxon>Neopterygii</taxon>
        <taxon>Teleostei</taxon>
        <taxon>Neoteleostei</taxon>
        <taxon>Acanthomorphata</taxon>
        <taxon>Eupercaria</taxon>
        <taxon>Perciformes</taxon>
        <taxon>Notothenioidei</taxon>
        <taxon>Channichthyidae</taxon>
        <taxon>Champsocephalus</taxon>
    </lineage>
</organism>
<proteinExistence type="predicted"/>
<protein>
    <submittedName>
        <fullName evidence="2">Uncharacterized protein</fullName>
    </submittedName>
</protein>